<reference evidence="1 2" key="1">
    <citation type="submission" date="2019-03" db="EMBL/GenBank/DDBJ databases">
        <title>Single cell metagenomics reveals metabolic interactions within the superorganism composed of flagellate Streblomastix strix and complex community of Bacteroidetes bacteria on its surface.</title>
        <authorList>
            <person name="Treitli S.C."/>
            <person name="Kolisko M."/>
            <person name="Husnik F."/>
            <person name="Keeling P."/>
            <person name="Hampl V."/>
        </authorList>
    </citation>
    <scope>NUCLEOTIDE SEQUENCE [LARGE SCALE GENOMIC DNA]</scope>
    <source>
        <strain evidence="1">ST1C</strain>
    </source>
</reference>
<protein>
    <submittedName>
        <fullName evidence="1">Uncharacterized protein</fullName>
    </submittedName>
</protein>
<gene>
    <name evidence="1" type="ORF">EZS28_001291</name>
</gene>
<accession>A0A5J4X9A7</accession>
<name>A0A5J4X9A7_9EUKA</name>
<proteinExistence type="predicted"/>
<evidence type="ECO:0000313" key="1">
    <source>
        <dbReference type="EMBL" id="KAA6403165.1"/>
    </source>
</evidence>
<comment type="caution">
    <text evidence="1">The sequence shown here is derived from an EMBL/GenBank/DDBJ whole genome shotgun (WGS) entry which is preliminary data.</text>
</comment>
<dbReference type="Proteomes" id="UP000324800">
    <property type="component" value="Unassembled WGS sequence"/>
</dbReference>
<organism evidence="1 2">
    <name type="scientific">Streblomastix strix</name>
    <dbReference type="NCBI Taxonomy" id="222440"/>
    <lineage>
        <taxon>Eukaryota</taxon>
        <taxon>Metamonada</taxon>
        <taxon>Preaxostyla</taxon>
        <taxon>Oxymonadida</taxon>
        <taxon>Streblomastigidae</taxon>
        <taxon>Streblomastix</taxon>
    </lineage>
</organism>
<sequence>MEHESSSSFQITHEKHLLQKQGYQIFNKIKNSHVDEYVQNLKFQIFKLQKLTKLQIQHVLEESTNETLIDLVGMPILRNCDGTMTADSAAGDVYTNPDHITILLGTTDTWTIETTIIPAIKHVPKNTIILRFSVTRPFLIGQTIFKLQYLTAQSAEHQRKSTLVHIESSNNGNFINLIIERINSTSTKLNIPPSFSIQLLKPELQVTKLKFQPITHDQTTHISTTAIKSGLRTETRKWMINRFTRYSFNKKNCIGLITIMEQIEHARN</sequence>
<dbReference type="EMBL" id="SNRW01000131">
    <property type="protein sequence ID" value="KAA6403165.1"/>
    <property type="molecule type" value="Genomic_DNA"/>
</dbReference>
<evidence type="ECO:0000313" key="2">
    <source>
        <dbReference type="Proteomes" id="UP000324800"/>
    </source>
</evidence>
<dbReference type="AlphaFoldDB" id="A0A5J4X9A7"/>